<dbReference type="EMBL" id="CAXHTB010000014">
    <property type="protein sequence ID" value="CAL0319973.1"/>
    <property type="molecule type" value="Genomic_DNA"/>
</dbReference>
<dbReference type="AlphaFoldDB" id="A0AAV1XF51"/>
<evidence type="ECO:0000256" key="1">
    <source>
        <dbReference type="SAM" id="MobiDB-lite"/>
    </source>
</evidence>
<feature type="compositionally biased region" description="Basic and acidic residues" evidence="1">
    <location>
        <begin position="13"/>
        <end position="24"/>
    </location>
</feature>
<accession>A0AAV1XF51</accession>
<proteinExistence type="predicted"/>
<feature type="compositionally biased region" description="Polar residues" evidence="1">
    <location>
        <begin position="1"/>
        <end position="11"/>
    </location>
</feature>
<organism evidence="2 3">
    <name type="scientific">Lupinus luteus</name>
    <name type="common">European yellow lupine</name>
    <dbReference type="NCBI Taxonomy" id="3873"/>
    <lineage>
        <taxon>Eukaryota</taxon>
        <taxon>Viridiplantae</taxon>
        <taxon>Streptophyta</taxon>
        <taxon>Embryophyta</taxon>
        <taxon>Tracheophyta</taxon>
        <taxon>Spermatophyta</taxon>
        <taxon>Magnoliopsida</taxon>
        <taxon>eudicotyledons</taxon>
        <taxon>Gunneridae</taxon>
        <taxon>Pentapetalae</taxon>
        <taxon>rosids</taxon>
        <taxon>fabids</taxon>
        <taxon>Fabales</taxon>
        <taxon>Fabaceae</taxon>
        <taxon>Papilionoideae</taxon>
        <taxon>50 kb inversion clade</taxon>
        <taxon>genistoids sensu lato</taxon>
        <taxon>core genistoids</taxon>
        <taxon>Genisteae</taxon>
        <taxon>Lupinus</taxon>
    </lineage>
</organism>
<dbReference type="Proteomes" id="UP001497480">
    <property type="component" value="Unassembled WGS sequence"/>
</dbReference>
<sequence length="135" mass="14846">MEDASGTSFSRSGEVRSHSTERRGNNHNLPVEPTPISIRAGPIDIPIIKSSVNWWNTLHQPGSISRSALRILYNGWARPKGLTNNVNVSNNVSSSFARYWGYSTLISRSRTKYGGVRGVPSHFHVAIGTEGFPNP</sequence>
<reference evidence="2 3" key="1">
    <citation type="submission" date="2024-03" db="EMBL/GenBank/DDBJ databases">
        <authorList>
            <person name="Martinez-Hernandez J."/>
        </authorList>
    </citation>
    <scope>NUCLEOTIDE SEQUENCE [LARGE SCALE GENOMIC DNA]</scope>
</reference>
<comment type="caution">
    <text evidence="2">The sequence shown here is derived from an EMBL/GenBank/DDBJ whole genome shotgun (WGS) entry which is preliminary data.</text>
</comment>
<protein>
    <submittedName>
        <fullName evidence="2">Uncharacterized protein</fullName>
    </submittedName>
</protein>
<keyword evidence="3" id="KW-1185">Reference proteome</keyword>
<feature type="region of interest" description="Disordered" evidence="1">
    <location>
        <begin position="1"/>
        <end position="35"/>
    </location>
</feature>
<gene>
    <name evidence="2" type="ORF">LLUT_LOCUS21033</name>
</gene>
<name>A0AAV1XF51_LUPLU</name>
<evidence type="ECO:0000313" key="3">
    <source>
        <dbReference type="Proteomes" id="UP001497480"/>
    </source>
</evidence>
<evidence type="ECO:0000313" key="2">
    <source>
        <dbReference type="EMBL" id="CAL0319973.1"/>
    </source>
</evidence>